<dbReference type="InterPro" id="IPR031924">
    <property type="entry name" value="GH115"/>
</dbReference>
<dbReference type="Pfam" id="PF15979">
    <property type="entry name" value="Glyco_hydro_115"/>
    <property type="match status" value="1"/>
</dbReference>
<protein>
    <submittedName>
        <fullName evidence="4">Glycosyl hydrolase 115 family protein</fullName>
    </submittedName>
</protein>
<evidence type="ECO:0000256" key="2">
    <source>
        <dbReference type="SAM" id="SignalP"/>
    </source>
</evidence>
<dbReference type="PANTHER" id="PTHR37842">
    <property type="match status" value="1"/>
</dbReference>
<dbReference type="Gene3D" id="2.60.120.1620">
    <property type="match status" value="1"/>
</dbReference>
<keyword evidence="5" id="KW-1185">Reference proteome</keyword>
<proteinExistence type="predicted"/>
<feature type="signal peptide" evidence="2">
    <location>
        <begin position="1"/>
        <end position="25"/>
    </location>
</feature>
<dbReference type="GO" id="GO:0016787">
    <property type="term" value="F:hydrolase activity"/>
    <property type="evidence" value="ECO:0007669"/>
    <property type="project" value="UniProtKB-KW"/>
</dbReference>
<dbReference type="SUPFAM" id="SSF55545">
    <property type="entry name" value="beta-N-acetylhexosaminidase-like domain"/>
    <property type="match status" value="1"/>
</dbReference>
<feature type="chain" id="PRO_5046604065" evidence="2">
    <location>
        <begin position="26"/>
        <end position="945"/>
    </location>
</feature>
<reference evidence="4" key="1">
    <citation type="submission" date="2022-05" db="EMBL/GenBank/DDBJ databases">
        <title>Brevundimonas albigilva TT17 genome sequence.</title>
        <authorList>
            <person name="Lee K."/>
            <person name="Son H."/>
        </authorList>
    </citation>
    <scope>NUCLEOTIDE SEQUENCE</scope>
    <source>
        <strain evidence="4">TT17</strain>
    </source>
</reference>
<dbReference type="Proteomes" id="UP001055429">
    <property type="component" value="Chromosome"/>
</dbReference>
<gene>
    <name evidence="4" type="ORF">M8231_01165</name>
</gene>
<keyword evidence="2" id="KW-0732">Signal</keyword>
<dbReference type="Pfam" id="PF17829">
    <property type="entry name" value="GH115_C"/>
    <property type="match status" value="1"/>
</dbReference>
<name>A0ABY4SL25_9CAUL</name>
<organism evidence="4 5">
    <name type="scientific">Brevundimonas albigilva</name>
    <dbReference type="NCBI Taxonomy" id="1312364"/>
    <lineage>
        <taxon>Bacteria</taxon>
        <taxon>Pseudomonadati</taxon>
        <taxon>Pseudomonadota</taxon>
        <taxon>Alphaproteobacteria</taxon>
        <taxon>Caulobacterales</taxon>
        <taxon>Caulobacteraceae</taxon>
        <taxon>Brevundimonas</taxon>
    </lineage>
</organism>
<dbReference type="Gene3D" id="3.30.379.10">
    <property type="entry name" value="Chitobiase/beta-hexosaminidase domain 2-like"/>
    <property type="match status" value="1"/>
</dbReference>
<sequence>MRRSRLSVAVAAAALVLCAGAPAVACQGLVAVCEQASADGASLIVGGRPARVLTDPGDWPGVIRAAHDLQADLGRVSGGGAPAEDGPVVLVGTAGRNAVIDRLIAEGRLPAPTGWDGFVQAVVERPMDGVARALVIAGADKRGTIYGAYDISERAGVSPWAWWADVPVAVRRDLSLTPGRRADAPAVRYRGVFLNDEEPALGDWVRQTFGGFNHAFYEKVFELILRLKGNVLWPAMWGKAFYDDDPLNAVMADEYGVVIGTSHHEPLARAHVEWERYGEGTWDWRTNREVLSRFWRDGVRRRGTTESLVTIGMRGDGDEAMSEDTAIPLLEDIVRSQRRIIEAVTGRPAAETPQVWALYKEVQDYYDQGMRVPDDVTLLFADDNWGNIRRLPAPGDRAGGSGVYYHFDYVGGPRNYKWLNTTQNERTWEQMRLAWQAGADRLWVVNVGDLKPMEVPIDFFLDQAWDPQGMTVERMAGWSRDWARAQFGEAQADEIAELIDLYTRYNSRRKPELIGPDTFSLVNHGEADRIEAEWAELAARADRVRASLPAEYDDAFVQLVWFPIQASGNVTALHIETGRNRLYAAQGRWQAAQAAAEAVRARFARDVELEAIYHGLKGGKWDHMMSQTHISYDDWQQPERDVLPELATARAERGARLGVAVEGRAEAVAAGAGARLPELSPYSAARWIEVFDRGDRPADFRIEAGAPWLRLSRTEGRAGETTRIAVSADWAAVPAGRHEVPVTVTGPDGAVVVTAVVTRPAEPPAAGRFVESDGAVAVEAVDYTRAIGGPGVDWQAAPGLGRTGSAVTTASSDAVGLTPGGDGPRLEYDIHLTEAGEAEVQLWLSPTLDFRGRDGLRYAVSIDDGPAQVVTLDLLAAGAGENADWDRAVSDNLARTVSRHRVATPGPHTVKVWLVDSGLVFQRLVVATKPLPDSYMGPPNSARAD</sequence>
<evidence type="ECO:0000313" key="5">
    <source>
        <dbReference type="Proteomes" id="UP001055429"/>
    </source>
</evidence>
<dbReference type="InterPro" id="IPR041437">
    <property type="entry name" value="GH115_C"/>
</dbReference>
<evidence type="ECO:0000259" key="3">
    <source>
        <dbReference type="Pfam" id="PF17829"/>
    </source>
</evidence>
<dbReference type="InterPro" id="IPR042301">
    <property type="entry name" value="GH115_sf"/>
</dbReference>
<dbReference type="Gene3D" id="1.20.58.2150">
    <property type="match status" value="1"/>
</dbReference>
<evidence type="ECO:0000256" key="1">
    <source>
        <dbReference type="ARBA" id="ARBA00022801"/>
    </source>
</evidence>
<dbReference type="InterPro" id="IPR029018">
    <property type="entry name" value="Hex-like_dom2"/>
</dbReference>
<dbReference type="EMBL" id="CP097649">
    <property type="protein sequence ID" value="URI15635.1"/>
    <property type="molecule type" value="Genomic_DNA"/>
</dbReference>
<feature type="domain" description="Gylcosyl hydrolase 115 C-terminal" evidence="3">
    <location>
        <begin position="769"/>
        <end position="939"/>
    </location>
</feature>
<evidence type="ECO:0000313" key="4">
    <source>
        <dbReference type="EMBL" id="URI15635.1"/>
    </source>
</evidence>
<dbReference type="PANTHER" id="PTHR37842:SF2">
    <property type="entry name" value="GYLCOSYL HYDROLASE 115 C-TERMINAL DOMAIN-CONTAINING PROTEIN"/>
    <property type="match status" value="1"/>
</dbReference>
<dbReference type="Gene3D" id="3.20.20.520">
    <property type="entry name" value="Glycosyl hydrolase family 115"/>
    <property type="match status" value="1"/>
</dbReference>
<keyword evidence="1 4" id="KW-0378">Hydrolase</keyword>
<dbReference type="RefSeq" id="WP_250202081.1">
    <property type="nucleotide sequence ID" value="NZ_CP097649.1"/>
</dbReference>
<accession>A0ABY4SL25</accession>